<dbReference type="Pfam" id="PF12770">
    <property type="entry name" value="CHAT"/>
    <property type="match status" value="1"/>
</dbReference>
<dbReference type="Gene3D" id="1.25.40.10">
    <property type="entry name" value="Tetratricopeptide repeat domain"/>
    <property type="match status" value="2"/>
</dbReference>
<evidence type="ECO:0000313" key="3">
    <source>
        <dbReference type="EMBL" id="NLR90311.1"/>
    </source>
</evidence>
<dbReference type="PANTHER" id="PTHR10098">
    <property type="entry name" value="RAPSYN-RELATED"/>
    <property type="match status" value="1"/>
</dbReference>
<reference evidence="3 4" key="1">
    <citation type="submission" date="2020-04" db="EMBL/GenBank/DDBJ databases">
        <title>Flammeovirga sp. SR4, a novel species isolated from seawater.</title>
        <authorList>
            <person name="Wang X."/>
        </authorList>
    </citation>
    <scope>NUCLEOTIDE SEQUENCE [LARGE SCALE GENOMIC DNA]</scope>
    <source>
        <strain evidence="3 4">SR4</strain>
    </source>
</reference>
<protein>
    <submittedName>
        <fullName evidence="3">CHAT domain-containing protein</fullName>
    </submittedName>
</protein>
<evidence type="ECO:0000256" key="1">
    <source>
        <dbReference type="SAM" id="SignalP"/>
    </source>
</evidence>
<name>A0A7X8SHG0_9BACT</name>
<sequence length="1153" mass="133298">MIKYIFCFLLVFNLFATPNASAVNEIPLTYEEITPDTIKLLQEQGKLVEAKELVNRWLKVTESEYGDESIEIVIPLLIASELSIIHYEYKDAIKHLEKSIAVMDKSSGWLYPDYAMALNYLAYCKVSIGDSFAAFPLINEAEMIYYKTLTREYPGYNLCNINRAILNRELGEFQKSEDYFKKSIEFIESRKDIISHSKVDNVITMEWLNIQFAKLYTDWYKPEKALPLLQSAQNSLIAKDRKTSPIYSTLLQALAEHCYLSNNYKMSFSFYEQLIDHRTQHFGETHLATMRAYLGLGKLLADTGYLDKALKYYGLVDKTVSKLKGYNNLKADLYLSIADVYLQKGKPLEIEDYLEKVEIEKTTVRDLYFFHLKVLGDYYFLKGDYINSELKLMELISLVRQEKVFYTKYYSEAITTLTDLFVTLGRIQNAIGLCDSEIRFLKKRGMEVSIVYLDLKLTLLNAQLIENMINEEQTMENIVSIEDSLTRFINPNHPLFIKSNTIKGAISKRKKEYNAAASYFHLAIDVANRHGIDEMQYQRIKIIDQAGAMFIEKNELSSALDEFRVLKGKFSEESVYWPGFLGRVAYVKALLGEWEEARMLAIKGVDMRFDQYDTQLNFKSEDEKINYIHHTSGIFNYFFSLMTRSEGFKSPMMVEKCYDLQLNYRKYFLKEAELRKRKIEQLGKYRSKMNFPYYYEELDKQKSKLATANFFSIKERNDLHIDTYMLTDRINNLEKSIGFAAKANKDSLDVEGYLSWKDVQAKLEENEVAVEIIKLKSINPTEEFYVAIAVSSDCKTPKFIPIGNAKIMENDLFRAYNKETAPRTRSLVYKKKSEKTVNAYDFYWKPIQKGLNELSPTIDKIYLSKDGIYNAINLNVLHNKETDKFLIEEKDIQLVISTSEINKSEYLNNLKNNEICLFGNPIFEGEVSEQATRQVDESSADQEKYSFFLPNLPGTKTELENTEKLFKSKDWKVSTYYQARATEGNIKKLSSSPAIMHIATHGIYMDEMINPILENQLLKSGLFFTEVNSNQEKSLEDIYASGNDGILTAYEVKGLNLKNTSLLILSACQSGVSDISDGDGISGLQYAFSIAGVKSIIMSLWSVDDIATQKLMNEFYNQWFLTNDIDKAFRNAQLQLMKEYKDPYYWGAFVLVH</sequence>
<keyword evidence="1" id="KW-0732">Signal</keyword>
<dbReference type="PANTHER" id="PTHR10098:SF108">
    <property type="entry name" value="TETRATRICOPEPTIDE REPEAT PROTEIN 28"/>
    <property type="match status" value="1"/>
</dbReference>
<accession>A0A7X8SHG0</accession>
<dbReference type="RefSeq" id="WP_168881015.1">
    <property type="nucleotide sequence ID" value="NZ_JABAIL010000001.1"/>
</dbReference>
<dbReference type="Proteomes" id="UP000585050">
    <property type="component" value="Unassembled WGS sequence"/>
</dbReference>
<keyword evidence="4" id="KW-1185">Reference proteome</keyword>
<gene>
    <name evidence="3" type="ORF">HGP29_03795</name>
</gene>
<dbReference type="SUPFAM" id="SSF48452">
    <property type="entry name" value="TPR-like"/>
    <property type="match status" value="3"/>
</dbReference>
<evidence type="ECO:0000259" key="2">
    <source>
        <dbReference type="Pfam" id="PF12770"/>
    </source>
</evidence>
<organism evidence="3 4">
    <name type="scientific">Flammeovirga agarivorans</name>
    <dbReference type="NCBI Taxonomy" id="2726742"/>
    <lineage>
        <taxon>Bacteria</taxon>
        <taxon>Pseudomonadati</taxon>
        <taxon>Bacteroidota</taxon>
        <taxon>Cytophagia</taxon>
        <taxon>Cytophagales</taxon>
        <taxon>Flammeovirgaceae</taxon>
        <taxon>Flammeovirga</taxon>
    </lineage>
</organism>
<dbReference type="EMBL" id="JABAIL010000001">
    <property type="protein sequence ID" value="NLR90311.1"/>
    <property type="molecule type" value="Genomic_DNA"/>
</dbReference>
<dbReference type="InterPro" id="IPR011990">
    <property type="entry name" value="TPR-like_helical_dom_sf"/>
</dbReference>
<evidence type="ECO:0000313" key="4">
    <source>
        <dbReference type="Proteomes" id="UP000585050"/>
    </source>
</evidence>
<dbReference type="InterPro" id="IPR024983">
    <property type="entry name" value="CHAT_dom"/>
</dbReference>
<feature type="domain" description="CHAT" evidence="2">
    <location>
        <begin position="840"/>
        <end position="1152"/>
    </location>
</feature>
<feature type="chain" id="PRO_5030922397" evidence="1">
    <location>
        <begin position="23"/>
        <end position="1153"/>
    </location>
</feature>
<proteinExistence type="predicted"/>
<comment type="caution">
    <text evidence="3">The sequence shown here is derived from an EMBL/GenBank/DDBJ whole genome shotgun (WGS) entry which is preliminary data.</text>
</comment>
<dbReference type="AlphaFoldDB" id="A0A7X8SHG0"/>
<feature type="signal peptide" evidence="1">
    <location>
        <begin position="1"/>
        <end position="22"/>
    </location>
</feature>